<evidence type="ECO:0000313" key="3">
    <source>
        <dbReference type="EMBL" id="KAG6513333.1"/>
    </source>
</evidence>
<feature type="compositionally biased region" description="Low complexity" evidence="1">
    <location>
        <begin position="280"/>
        <end position="293"/>
    </location>
</feature>
<evidence type="ECO:0000259" key="2">
    <source>
        <dbReference type="Pfam" id="PF04784"/>
    </source>
</evidence>
<keyword evidence="4" id="KW-1185">Reference proteome</keyword>
<dbReference type="InterPro" id="IPR006869">
    <property type="entry name" value="DUF547"/>
</dbReference>
<feature type="domain" description="DUF547" evidence="2">
    <location>
        <begin position="363"/>
        <end position="495"/>
    </location>
</feature>
<proteinExistence type="predicted"/>
<dbReference type="EMBL" id="JACMSC010000007">
    <property type="protein sequence ID" value="KAG6513333.1"/>
    <property type="molecule type" value="Genomic_DNA"/>
</dbReference>
<dbReference type="AlphaFoldDB" id="A0A8J5LIM9"/>
<reference evidence="3 4" key="1">
    <citation type="submission" date="2020-08" db="EMBL/GenBank/DDBJ databases">
        <title>Plant Genome Project.</title>
        <authorList>
            <person name="Zhang R.-G."/>
        </authorList>
    </citation>
    <scope>NUCLEOTIDE SEQUENCE [LARGE SCALE GENOMIC DNA]</scope>
    <source>
        <tissue evidence="3">Rhizome</tissue>
    </source>
</reference>
<evidence type="ECO:0000313" key="4">
    <source>
        <dbReference type="Proteomes" id="UP000734854"/>
    </source>
</evidence>
<dbReference type="Proteomes" id="UP000734854">
    <property type="component" value="Unassembled WGS sequence"/>
</dbReference>
<dbReference type="PANTHER" id="PTHR23054:SF15">
    <property type="entry name" value="OS08G0515700 PROTEIN"/>
    <property type="match status" value="1"/>
</dbReference>
<dbReference type="Pfam" id="PF04784">
    <property type="entry name" value="DUF547"/>
    <property type="match status" value="1"/>
</dbReference>
<gene>
    <name evidence="3" type="ORF">ZIOFF_023657</name>
</gene>
<comment type="caution">
    <text evidence="3">The sequence shown here is derived from an EMBL/GenBank/DDBJ whole genome shotgun (WGS) entry which is preliminary data.</text>
</comment>
<feature type="region of interest" description="Disordered" evidence="1">
    <location>
        <begin position="280"/>
        <end position="302"/>
    </location>
</feature>
<accession>A0A8J5LIM9</accession>
<evidence type="ECO:0000256" key="1">
    <source>
        <dbReference type="SAM" id="MobiDB-lite"/>
    </source>
</evidence>
<dbReference type="PANTHER" id="PTHR23054">
    <property type="entry name" value="TERNARY COMPLEX FACTOR MIP1, LEUCINE-ZIPPER-RELATED"/>
    <property type="match status" value="1"/>
</dbReference>
<sequence>MDTPRISSRFSAGSTRQRHCRSVSGVGEDVLNLSPRLSYHNSDARFGTRLDYGKSFSFQDVASSRTSTASTGSGVTSVSKHAMQSAAELAREISTLELEVIQLERHLLSLYRTAFDQYLFGSPISAHYDCKPNTQSNAGSVGQYAELWKQYETNNAAKLEVLFDKDCQTKSLKKIEEVPFNFGRKEQSHVCYAYSVLMYDKLCSHIRKIHNIALIHVALQDSACYVSGHRSLADHLGTSVMDHVPEISCKLSEEILRCISAIYCKLASPAFHNIDLLDSPTPSVSSSSTLSTRDPGDNWSPRFRCEATERNTRYGSYKDKKSPYSSMIEIPRIRINGERFKYASHKLNIFRSLIRRLETIDPKKMTHEEQLAFWINIHNALVMHALLAYGLRENNIKGTYSILKAAYNIGGHSVNAFIIQSSILGCQLHRPSLYLSKIFSAKLPSAKDKHPYALDRVEPLVHFAICSGSSSDPALRAYSAKAIHQDLEIARAEFIQANVSVMKETKIMLPKILHYYAKDACIELLDLLKMICRHVSDPNRKAIQACCRRKPDKFVEWSSFKSSFRYIVHTDLAKY</sequence>
<protein>
    <recommendedName>
        <fullName evidence="2">DUF547 domain-containing protein</fullName>
    </recommendedName>
</protein>
<name>A0A8J5LIM9_ZINOF</name>
<organism evidence="3 4">
    <name type="scientific">Zingiber officinale</name>
    <name type="common">Ginger</name>
    <name type="synonym">Amomum zingiber</name>
    <dbReference type="NCBI Taxonomy" id="94328"/>
    <lineage>
        <taxon>Eukaryota</taxon>
        <taxon>Viridiplantae</taxon>
        <taxon>Streptophyta</taxon>
        <taxon>Embryophyta</taxon>
        <taxon>Tracheophyta</taxon>
        <taxon>Spermatophyta</taxon>
        <taxon>Magnoliopsida</taxon>
        <taxon>Liliopsida</taxon>
        <taxon>Zingiberales</taxon>
        <taxon>Zingiberaceae</taxon>
        <taxon>Zingiber</taxon>
    </lineage>
</organism>